<keyword evidence="6" id="KW-0285">Flavoprotein</keyword>
<keyword evidence="8" id="KW-0274">FAD</keyword>
<feature type="compositionally biased region" description="Polar residues" evidence="13">
    <location>
        <begin position="623"/>
        <end position="637"/>
    </location>
</feature>
<accession>A0A8H4RQJ8</accession>
<dbReference type="InterPro" id="IPR036188">
    <property type="entry name" value="FAD/NAD-bd_sf"/>
</dbReference>
<keyword evidence="9" id="KW-0931">ER-Golgi transport</keyword>
<evidence type="ECO:0000256" key="1">
    <source>
        <dbReference type="ARBA" id="ARBA00001974"/>
    </source>
</evidence>
<evidence type="ECO:0000256" key="6">
    <source>
        <dbReference type="ARBA" id="ARBA00022630"/>
    </source>
</evidence>
<dbReference type="InterPro" id="IPR002938">
    <property type="entry name" value="FAD-bd"/>
</dbReference>
<proteinExistence type="inferred from homology"/>
<sequence>MVEETVPAVNGTTKTNGLHSNGVTDTAGAGISSKLKRYPETGISVLIVGAGIGGLTCAMECWRKGHTVQILERSPGPIYTGDNLTIQPSAFSIFRHWPDFSKDIEAEQYDCWMTYKRHNGTHIYGPSPPMFNDPENISGRKGPYVAFMQSRIKFYRSLIRQVERLGIEIEFGSLVVEYYEDAERGVGGVVLEGGEKREADVVVGADGIKALSGKIVEGEGALPPKESGMAVYRCSYPVEYALADPVVKEQWKFQEGDRPIWEFWLGAGLHVLVVLTDDIALWGLTHQDNASAAESWTPDVDPLEVVRAMEREAPGWHPSLSALMNTAPKGSIVHWKLMWRDLREKWTSPGGRAVQLGDSAHSFLPTSGNGASQAIEDATTLATCLQLGGRSGVGISTKVYNTLRYNRVSCAQKMSFVNSQIKQQTDWSAVSKNPKLIRTRFPRWIYQHDPEAYAYEKFGLAFNHVVSGGEAEFKNENFPKGHVFRPWTIEEVKREISEDERSRSTLESLPGELKTQILQRSHAISDLKSLVHSSPLYHSIYLSQRPSILHHVLEYQHGPSGLAKSLAVIKINGRIIHLEAAIETATQEFLLAIISRHPLTGQAIPPLDMIRIRRTSHRHPTNGAASGAQSTISNSAPSALDKRDPSYKGMKTPVTSKQPACRDNLRRYSAEKSFNGDEDEFAPNSAWMWRGCVQGEPQSEFADSFRSWGYVMWDEERLSKMGILSDDKGMYDCFHGPLKRDGLGLRTRLCTCTSQTLEGLQKPEGEHRKFEYSGIQRAPAPNEPVPPPSSVPSVRPDPPSGIEVLETENFRLQCFSTLTGTKFLLFTEPQQQNIDRIMARIYELYADYVMKNPFYSLEMPVRCEGWERRLVREIRGVNSR</sequence>
<dbReference type="AlphaFoldDB" id="A0A8H4RQJ8"/>
<evidence type="ECO:0000313" key="16">
    <source>
        <dbReference type="Proteomes" id="UP000566819"/>
    </source>
</evidence>
<feature type="compositionally biased region" description="Pro residues" evidence="13">
    <location>
        <begin position="781"/>
        <end position="799"/>
    </location>
</feature>
<feature type="region of interest" description="Disordered" evidence="13">
    <location>
        <begin position="1"/>
        <end position="21"/>
    </location>
</feature>
<comment type="similarity">
    <text evidence="4">Belongs to the paxM FAD-dependent monooxygenase family.</text>
</comment>
<gene>
    <name evidence="15" type="ORF">G7Y89_g3863</name>
</gene>
<evidence type="ECO:0000259" key="14">
    <source>
        <dbReference type="Pfam" id="PF01494"/>
    </source>
</evidence>
<dbReference type="InterPro" id="IPR007233">
    <property type="entry name" value="TRAPPC"/>
</dbReference>
<dbReference type="Gene3D" id="3.50.50.60">
    <property type="entry name" value="FAD/NAD(P)-binding domain"/>
    <property type="match status" value="1"/>
</dbReference>
<organism evidence="15 16">
    <name type="scientific">Cudoniella acicularis</name>
    <dbReference type="NCBI Taxonomy" id="354080"/>
    <lineage>
        <taxon>Eukaryota</taxon>
        <taxon>Fungi</taxon>
        <taxon>Dikarya</taxon>
        <taxon>Ascomycota</taxon>
        <taxon>Pezizomycotina</taxon>
        <taxon>Leotiomycetes</taxon>
        <taxon>Helotiales</taxon>
        <taxon>Tricladiaceae</taxon>
        <taxon>Cudoniella</taxon>
    </lineage>
</organism>
<feature type="region of interest" description="Disordered" evidence="13">
    <location>
        <begin position="776"/>
        <end position="800"/>
    </location>
</feature>
<dbReference type="PANTHER" id="PTHR13789">
    <property type="entry name" value="MONOOXYGENASE"/>
    <property type="match status" value="1"/>
</dbReference>
<evidence type="ECO:0000256" key="12">
    <source>
        <dbReference type="ARBA" id="ARBA00023034"/>
    </source>
</evidence>
<dbReference type="Pfam" id="PF01494">
    <property type="entry name" value="FAD_binding_3"/>
    <property type="match status" value="1"/>
</dbReference>
<dbReference type="SUPFAM" id="SSF51905">
    <property type="entry name" value="FAD/NAD(P)-binding domain"/>
    <property type="match status" value="1"/>
</dbReference>
<dbReference type="InterPro" id="IPR050493">
    <property type="entry name" value="FAD-dep_Monooxygenase_BioMet"/>
</dbReference>
<dbReference type="GO" id="GO:0071949">
    <property type="term" value="F:FAD binding"/>
    <property type="evidence" value="ECO:0007669"/>
    <property type="project" value="InterPro"/>
</dbReference>
<dbReference type="GO" id="GO:0005794">
    <property type="term" value="C:Golgi apparatus"/>
    <property type="evidence" value="ECO:0007669"/>
    <property type="project" value="UniProtKB-SubCell"/>
</dbReference>
<dbReference type="GO" id="GO:0004497">
    <property type="term" value="F:monooxygenase activity"/>
    <property type="evidence" value="ECO:0007669"/>
    <property type="project" value="UniProtKB-KW"/>
</dbReference>
<evidence type="ECO:0000256" key="7">
    <source>
        <dbReference type="ARBA" id="ARBA00022824"/>
    </source>
</evidence>
<dbReference type="GO" id="GO:0005783">
    <property type="term" value="C:endoplasmic reticulum"/>
    <property type="evidence" value="ECO:0007669"/>
    <property type="project" value="UniProtKB-SubCell"/>
</dbReference>
<keyword evidence="5" id="KW-0813">Transport</keyword>
<evidence type="ECO:0000256" key="5">
    <source>
        <dbReference type="ARBA" id="ARBA00022448"/>
    </source>
</evidence>
<evidence type="ECO:0000256" key="9">
    <source>
        <dbReference type="ARBA" id="ARBA00022892"/>
    </source>
</evidence>
<dbReference type="EMBL" id="JAAMPI010000198">
    <property type="protein sequence ID" value="KAF4634247.1"/>
    <property type="molecule type" value="Genomic_DNA"/>
</dbReference>
<dbReference type="OrthoDB" id="16820at2759"/>
<name>A0A8H4RQJ8_9HELO</name>
<dbReference type="Proteomes" id="UP000566819">
    <property type="component" value="Unassembled WGS sequence"/>
</dbReference>
<comment type="cofactor">
    <cofactor evidence="1">
        <name>FAD</name>
        <dbReference type="ChEBI" id="CHEBI:57692"/>
    </cofactor>
</comment>
<dbReference type="Gene3D" id="3.30.450.70">
    <property type="match status" value="1"/>
</dbReference>
<dbReference type="PRINTS" id="PR00420">
    <property type="entry name" value="RNGMNOXGNASE"/>
</dbReference>
<dbReference type="GO" id="GO:0048193">
    <property type="term" value="P:Golgi vesicle transport"/>
    <property type="evidence" value="ECO:0007669"/>
    <property type="project" value="UniProtKB-ARBA"/>
</dbReference>
<keyword evidence="7" id="KW-0256">Endoplasmic reticulum</keyword>
<feature type="domain" description="FAD-binding" evidence="14">
    <location>
        <begin position="44"/>
        <end position="385"/>
    </location>
</feature>
<evidence type="ECO:0000256" key="4">
    <source>
        <dbReference type="ARBA" id="ARBA00007992"/>
    </source>
</evidence>
<keyword evidence="10" id="KW-0560">Oxidoreductase</keyword>
<dbReference type="PANTHER" id="PTHR13789:SF315">
    <property type="entry name" value="FAD-DEPENDENT MONOOXYGENASE MDPD"/>
    <property type="match status" value="1"/>
</dbReference>
<evidence type="ECO:0000313" key="15">
    <source>
        <dbReference type="EMBL" id="KAF4634247.1"/>
    </source>
</evidence>
<dbReference type="InterPro" id="IPR011012">
    <property type="entry name" value="Longin-like_dom_sf"/>
</dbReference>
<feature type="compositionally biased region" description="Polar residues" evidence="13">
    <location>
        <begin position="10"/>
        <end position="21"/>
    </location>
</feature>
<evidence type="ECO:0000256" key="10">
    <source>
        <dbReference type="ARBA" id="ARBA00023002"/>
    </source>
</evidence>
<evidence type="ECO:0000256" key="8">
    <source>
        <dbReference type="ARBA" id="ARBA00022827"/>
    </source>
</evidence>
<dbReference type="GO" id="GO:0030008">
    <property type="term" value="C:TRAPP complex"/>
    <property type="evidence" value="ECO:0007669"/>
    <property type="project" value="InterPro"/>
</dbReference>
<dbReference type="SUPFAM" id="SSF64356">
    <property type="entry name" value="SNARE-like"/>
    <property type="match status" value="1"/>
</dbReference>
<evidence type="ECO:0000256" key="2">
    <source>
        <dbReference type="ARBA" id="ARBA00004240"/>
    </source>
</evidence>
<keyword evidence="11" id="KW-0503">Monooxygenase</keyword>
<keyword evidence="12" id="KW-0333">Golgi apparatus</keyword>
<dbReference type="SMART" id="SM01399">
    <property type="entry name" value="Sybindin"/>
    <property type="match status" value="1"/>
</dbReference>
<comment type="subcellular location">
    <subcellularLocation>
        <location evidence="2">Endoplasmic reticulum</location>
    </subcellularLocation>
    <subcellularLocation>
        <location evidence="3">Golgi apparatus</location>
    </subcellularLocation>
</comment>
<reference evidence="15 16" key="1">
    <citation type="submission" date="2020-03" db="EMBL/GenBank/DDBJ databases">
        <title>Draft Genome Sequence of Cudoniella acicularis.</title>
        <authorList>
            <person name="Buettner E."/>
            <person name="Kellner H."/>
        </authorList>
    </citation>
    <scope>NUCLEOTIDE SEQUENCE [LARGE SCALE GENOMIC DNA]</scope>
    <source>
        <strain evidence="15 16">DSM 108380</strain>
    </source>
</reference>
<comment type="caution">
    <text evidence="15">The sequence shown here is derived from an EMBL/GenBank/DDBJ whole genome shotgun (WGS) entry which is preliminary data.</text>
</comment>
<protein>
    <recommendedName>
        <fullName evidence="14">FAD-binding domain-containing protein</fullName>
    </recommendedName>
</protein>
<feature type="region of interest" description="Disordered" evidence="13">
    <location>
        <begin position="617"/>
        <end position="660"/>
    </location>
</feature>
<evidence type="ECO:0000256" key="13">
    <source>
        <dbReference type="SAM" id="MobiDB-lite"/>
    </source>
</evidence>
<dbReference type="Pfam" id="PF04099">
    <property type="entry name" value="Sybindin"/>
    <property type="match status" value="1"/>
</dbReference>
<keyword evidence="16" id="KW-1185">Reference proteome</keyword>
<evidence type="ECO:0000256" key="3">
    <source>
        <dbReference type="ARBA" id="ARBA00004555"/>
    </source>
</evidence>
<evidence type="ECO:0000256" key="11">
    <source>
        <dbReference type="ARBA" id="ARBA00023033"/>
    </source>
</evidence>